<evidence type="ECO:0000259" key="1">
    <source>
        <dbReference type="PROSITE" id="PS50011"/>
    </source>
</evidence>
<evidence type="ECO:0000313" key="3">
    <source>
        <dbReference type="Proteomes" id="UP000053660"/>
    </source>
</evidence>
<dbReference type="EMBL" id="KN569772">
    <property type="protein sequence ID" value="KHJ84179.1"/>
    <property type="molecule type" value="Genomic_DNA"/>
</dbReference>
<name>A0A0B1SGZ9_OESDE</name>
<gene>
    <name evidence="2" type="ORF">OESDEN_16111</name>
</gene>
<dbReference type="OrthoDB" id="192887at2759"/>
<sequence length="123" mass="14055">MQKCSLLTLAFKRNFQDPHTRSTCTFTLPKRYTNLRFLNAGAQGTVVSADDTVAGTKVAIKKMQQPFVMTMSARRAYREFVLLTTIKHPNVSEVQLELVLMSFTKIIHFLTSVFQQFFAFSPQ</sequence>
<organism evidence="2 3">
    <name type="scientific">Oesophagostomum dentatum</name>
    <name type="common">Nodular worm</name>
    <dbReference type="NCBI Taxonomy" id="61180"/>
    <lineage>
        <taxon>Eukaryota</taxon>
        <taxon>Metazoa</taxon>
        <taxon>Ecdysozoa</taxon>
        <taxon>Nematoda</taxon>
        <taxon>Chromadorea</taxon>
        <taxon>Rhabditida</taxon>
        <taxon>Rhabditina</taxon>
        <taxon>Rhabditomorpha</taxon>
        <taxon>Strongyloidea</taxon>
        <taxon>Strongylidae</taxon>
        <taxon>Oesophagostomum</taxon>
    </lineage>
</organism>
<dbReference type="InterPro" id="IPR000719">
    <property type="entry name" value="Prot_kinase_dom"/>
</dbReference>
<accession>A0A0B1SGZ9</accession>
<dbReference type="SUPFAM" id="SSF56112">
    <property type="entry name" value="Protein kinase-like (PK-like)"/>
    <property type="match status" value="1"/>
</dbReference>
<evidence type="ECO:0000313" key="2">
    <source>
        <dbReference type="EMBL" id="KHJ84179.1"/>
    </source>
</evidence>
<dbReference type="AlphaFoldDB" id="A0A0B1SGZ9"/>
<proteinExistence type="predicted"/>
<reference evidence="2 3" key="1">
    <citation type="submission" date="2014-03" db="EMBL/GenBank/DDBJ databases">
        <title>Draft genome of the hookworm Oesophagostomum dentatum.</title>
        <authorList>
            <person name="Mitreva M."/>
        </authorList>
    </citation>
    <scope>NUCLEOTIDE SEQUENCE [LARGE SCALE GENOMIC DNA]</scope>
    <source>
        <strain evidence="2 3">OD-Hann</strain>
    </source>
</reference>
<dbReference type="PROSITE" id="PS50011">
    <property type="entry name" value="PROTEIN_KINASE_DOM"/>
    <property type="match status" value="1"/>
</dbReference>
<dbReference type="Proteomes" id="UP000053660">
    <property type="component" value="Unassembled WGS sequence"/>
</dbReference>
<keyword evidence="3" id="KW-1185">Reference proteome</keyword>
<protein>
    <recommendedName>
        <fullName evidence="1">Protein kinase domain-containing protein</fullName>
    </recommendedName>
</protein>
<dbReference type="Gene3D" id="3.30.200.20">
    <property type="entry name" value="Phosphorylase Kinase, domain 1"/>
    <property type="match status" value="1"/>
</dbReference>
<dbReference type="GO" id="GO:0005524">
    <property type="term" value="F:ATP binding"/>
    <property type="evidence" value="ECO:0007669"/>
    <property type="project" value="InterPro"/>
</dbReference>
<dbReference type="InterPro" id="IPR011009">
    <property type="entry name" value="Kinase-like_dom_sf"/>
</dbReference>
<dbReference type="GO" id="GO:0004672">
    <property type="term" value="F:protein kinase activity"/>
    <property type="evidence" value="ECO:0007669"/>
    <property type="project" value="InterPro"/>
</dbReference>
<feature type="domain" description="Protein kinase" evidence="1">
    <location>
        <begin position="32"/>
        <end position="123"/>
    </location>
</feature>